<comment type="caution">
    <text evidence="7">The sequence shown here is derived from an EMBL/GenBank/DDBJ whole genome shotgun (WGS) entry which is preliminary data.</text>
</comment>
<name>A0A2R6PTS2_ACTCC</name>
<protein>
    <submittedName>
        <fullName evidence="7">Uclacyanin 1 like</fullName>
    </submittedName>
</protein>
<keyword evidence="4" id="KW-0812">Transmembrane</keyword>
<reference evidence="7 8" key="1">
    <citation type="submission" date="2017-07" db="EMBL/GenBank/DDBJ databases">
        <title>An improved, manually edited Actinidia chinensis var. chinensis (kiwifruit) genome highlights the challenges associated with draft genomes and gene prediction in plants.</title>
        <authorList>
            <person name="Pilkington S."/>
            <person name="Crowhurst R."/>
            <person name="Hilario E."/>
            <person name="Nardozza S."/>
            <person name="Fraser L."/>
            <person name="Peng Y."/>
            <person name="Gunaseelan K."/>
            <person name="Simpson R."/>
            <person name="Tahir J."/>
            <person name="Deroles S."/>
            <person name="Templeton K."/>
            <person name="Luo Z."/>
            <person name="Davy M."/>
            <person name="Cheng C."/>
            <person name="Mcneilage M."/>
            <person name="Scaglione D."/>
            <person name="Liu Y."/>
            <person name="Zhang Q."/>
            <person name="Datson P."/>
            <person name="De Silva N."/>
            <person name="Gardiner S."/>
            <person name="Bassett H."/>
            <person name="Chagne D."/>
            <person name="Mccallum J."/>
            <person name="Dzierzon H."/>
            <person name="Deng C."/>
            <person name="Wang Y.-Y."/>
            <person name="Barron N."/>
            <person name="Manako K."/>
            <person name="Bowen J."/>
            <person name="Foster T."/>
            <person name="Erridge Z."/>
            <person name="Tiffin H."/>
            <person name="Waite C."/>
            <person name="Davies K."/>
            <person name="Grierson E."/>
            <person name="Laing W."/>
            <person name="Kirk R."/>
            <person name="Chen X."/>
            <person name="Wood M."/>
            <person name="Montefiori M."/>
            <person name="Brummell D."/>
            <person name="Schwinn K."/>
            <person name="Catanach A."/>
            <person name="Fullerton C."/>
            <person name="Li D."/>
            <person name="Meiyalaghan S."/>
            <person name="Nieuwenhuizen N."/>
            <person name="Read N."/>
            <person name="Prakash R."/>
            <person name="Hunter D."/>
            <person name="Zhang H."/>
            <person name="Mckenzie M."/>
            <person name="Knabel M."/>
            <person name="Harris A."/>
            <person name="Allan A."/>
            <person name="Chen A."/>
            <person name="Janssen B."/>
            <person name="Plunkett B."/>
            <person name="Dwamena C."/>
            <person name="Voogd C."/>
            <person name="Leif D."/>
            <person name="Lafferty D."/>
            <person name="Souleyre E."/>
            <person name="Varkonyi-Gasic E."/>
            <person name="Gambi F."/>
            <person name="Hanley J."/>
            <person name="Yao J.-L."/>
            <person name="Cheung J."/>
            <person name="David K."/>
            <person name="Warren B."/>
            <person name="Marsh K."/>
            <person name="Snowden K."/>
            <person name="Lin-Wang K."/>
            <person name="Brian L."/>
            <person name="Martinez-Sanchez M."/>
            <person name="Wang M."/>
            <person name="Ileperuma N."/>
            <person name="Macnee N."/>
            <person name="Campin R."/>
            <person name="Mcatee P."/>
            <person name="Drummond R."/>
            <person name="Espley R."/>
            <person name="Ireland H."/>
            <person name="Wu R."/>
            <person name="Atkinson R."/>
            <person name="Karunairetnam S."/>
            <person name="Bulley S."/>
            <person name="Chunkath S."/>
            <person name="Hanley Z."/>
            <person name="Storey R."/>
            <person name="Thrimawithana A."/>
            <person name="Thomson S."/>
            <person name="David C."/>
            <person name="Testolin R."/>
        </authorList>
    </citation>
    <scope>NUCLEOTIDE SEQUENCE [LARGE SCALE GENOMIC DNA]</scope>
    <source>
        <strain evidence="8">cv. Red5</strain>
        <tissue evidence="7">Young leaf</tissue>
    </source>
</reference>
<accession>A0A2R6PTS2</accession>
<dbReference type="PANTHER" id="PTHR33021:SF499">
    <property type="entry name" value="OS12G0150500 PROTEIN"/>
    <property type="match status" value="1"/>
</dbReference>
<keyword evidence="1" id="KW-1015">Disulfide bond</keyword>
<dbReference type="OrthoDB" id="1903230at2759"/>
<evidence type="ECO:0000256" key="3">
    <source>
        <dbReference type="SAM" id="MobiDB-lite"/>
    </source>
</evidence>
<feature type="compositionally biased region" description="Polar residues" evidence="3">
    <location>
        <begin position="136"/>
        <end position="148"/>
    </location>
</feature>
<dbReference type="AlphaFoldDB" id="A0A2R6PTS2"/>
<dbReference type="PROSITE" id="PS51485">
    <property type="entry name" value="PHYTOCYANIN"/>
    <property type="match status" value="1"/>
</dbReference>
<evidence type="ECO:0000313" key="8">
    <source>
        <dbReference type="Proteomes" id="UP000241394"/>
    </source>
</evidence>
<dbReference type="CDD" id="cd04216">
    <property type="entry name" value="Phytocyanin"/>
    <property type="match status" value="1"/>
</dbReference>
<dbReference type="STRING" id="1590841.A0A2R6PTS2"/>
<evidence type="ECO:0000256" key="2">
    <source>
        <dbReference type="ARBA" id="ARBA00023180"/>
    </source>
</evidence>
<gene>
    <name evidence="7" type="ORF">CEY00_Acc26553</name>
</gene>
<evidence type="ECO:0000259" key="6">
    <source>
        <dbReference type="PROSITE" id="PS51485"/>
    </source>
</evidence>
<feature type="transmembrane region" description="Helical" evidence="4">
    <location>
        <begin position="222"/>
        <end position="245"/>
    </location>
</feature>
<dbReference type="InterPro" id="IPR008972">
    <property type="entry name" value="Cupredoxin"/>
</dbReference>
<dbReference type="Gene3D" id="2.60.40.420">
    <property type="entry name" value="Cupredoxins - blue copper proteins"/>
    <property type="match status" value="1"/>
</dbReference>
<feature type="domain" description="Phytocyanin" evidence="6">
    <location>
        <begin position="32"/>
        <end position="131"/>
    </location>
</feature>
<evidence type="ECO:0000313" key="7">
    <source>
        <dbReference type="EMBL" id="PSR96501.1"/>
    </source>
</evidence>
<keyword evidence="4" id="KW-1133">Transmembrane helix</keyword>
<dbReference type="GO" id="GO:0009055">
    <property type="term" value="F:electron transfer activity"/>
    <property type="evidence" value="ECO:0007669"/>
    <property type="project" value="InterPro"/>
</dbReference>
<organism evidence="7 8">
    <name type="scientific">Actinidia chinensis var. chinensis</name>
    <name type="common">Chinese soft-hair kiwi</name>
    <dbReference type="NCBI Taxonomy" id="1590841"/>
    <lineage>
        <taxon>Eukaryota</taxon>
        <taxon>Viridiplantae</taxon>
        <taxon>Streptophyta</taxon>
        <taxon>Embryophyta</taxon>
        <taxon>Tracheophyta</taxon>
        <taxon>Spermatophyta</taxon>
        <taxon>Magnoliopsida</taxon>
        <taxon>eudicotyledons</taxon>
        <taxon>Gunneridae</taxon>
        <taxon>Pentapetalae</taxon>
        <taxon>asterids</taxon>
        <taxon>Ericales</taxon>
        <taxon>Actinidiaceae</taxon>
        <taxon>Actinidia</taxon>
    </lineage>
</organism>
<keyword evidence="5" id="KW-0732">Signal</keyword>
<dbReference type="PANTHER" id="PTHR33021">
    <property type="entry name" value="BLUE COPPER PROTEIN"/>
    <property type="match status" value="1"/>
</dbReference>
<dbReference type="Proteomes" id="UP000241394">
    <property type="component" value="Chromosome LG23"/>
</dbReference>
<reference evidence="8" key="2">
    <citation type="journal article" date="2018" name="BMC Genomics">
        <title>A manually annotated Actinidia chinensis var. chinensis (kiwifruit) genome highlights the challenges associated with draft genomes and gene prediction in plants.</title>
        <authorList>
            <person name="Pilkington S.M."/>
            <person name="Crowhurst R."/>
            <person name="Hilario E."/>
            <person name="Nardozza S."/>
            <person name="Fraser L."/>
            <person name="Peng Y."/>
            <person name="Gunaseelan K."/>
            <person name="Simpson R."/>
            <person name="Tahir J."/>
            <person name="Deroles S.C."/>
            <person name="Templeton K."/>
            <person name="Luo Z."/>
            <person name="Davy M."/>
            <person name="Cheng C."/>
            <person name="McNeilage M."/>
            <person name="Scaglione D."/>
            <person name="Liu Y."/>
            <person name="Zhang Q."/>
            <person name="Datson P."/>
            <person name="De Silva N."/>
            <person name="Gardiner S.E."/>
            <person name="Bassett H."/>
            <person name="Chagne D."/>
            <person name="McCallum J."/>
            <person name="Dzierzon H."/>
            <person name="Deng C."/>
            <person name="Wang Y.Y."/>
            <person name="Barron L."/>
            <person name="Manako K."/>
            <person name="Bowen J."/>
            <person name="Foster T.M."/>
            <person name="Erridge Z.A."/>
            <person name="Tiffin H."/>
            <person name="Waite C.N."/>
            <person name="Davies K.M."/>
            <person name="Grierson E.P."/>
            <person name="Laing W.A."/>
            <person name="Kirk R."/>
            <person name="Chen X."/>
            <person name="Wood M."/>
            <person name="Montefiori M."/>
            <person name="Brummell D.A."/>
            <person name="Schwinn K.E."/>
            <person name="Catanach A."/>
            <person name="Fullerton C."/>
            <person name="Li D."/>
            <person name="Meiyalaghan S."/>
            <person name="Nieuwenhuizen N."/>
            <person name="Read N."/>
            <person name="Prakash R."/>
            <person name="Hunter D."/>
            <person name="Zhang H."/>
            <person name="McKenzie M."/>
            <person name="Knabel M."/>
            <person name="Harris A."/>
            <person name="Allan A.C."/>
            <person name="Gleave A."/>
            <person name="Chen A."/>
            <person name="Janssen B.J."/>
            <person name="Plunkett B."/>
            <person name="Ampomah-Dwamena C."/>
            <person name="Voogd C."/>
            <person name="Leif D."/>
            <person name="Lafferty D."/>
            <person name="Souleyre E.J.F."/>
            <person name="Varkonyi-Gasic E."/>
            <person name="Gambi F."/>
            <person name="Hanley J."/>
            <person name="Yao J.L."/>
            <person name="Cheung J."/>
            <person name="David K.M."/>
            <person name="Warren B."/>
            <person name="Marsh K."/>
            <person name="Snowden K.C."/>
            <person name="Lin-Wang K."/>
            <person name="Brian L."/>
            <person name="Martinez-Sanchez M."/>
            <person name="Wang M."/>
            <person name="Ileperuma N."/>
            <person name="Macnee N."/>
            <person name="Campin R."/>
            <person name="McAtee P."/>
            <person name="Drummond R.S.M."/>
            <person name="Espley R.V."/>
            <person name="Ireland H.S."/>
            <person name="Wu R."/>
            <person name="Atkinson R.G."/>
            <person name="Karunairetnam S."/>
            <person name="Bulley S."/>
            <person name="Chunkath S."/>
            <person name="Hanley Z."/>
            <person name="Storey R."/>
            <person name="Thrimawithana A.H."/>
            <person name="Thomson S."/>
            <person name="David C."/>
            <person name="Testolin R."/>
            <person name="Huang H."/>
            <person name="Hellens R.P."/>
            <person name="Schaffer R.J."/>
        </authorList>
    </citation>
    <scope>NUCLEOTIDE SEQUENCE [LARGE SCALE GENOMIC DNA]</scope>
    <source>
        <strain evidence="8">cv. Red5</strain>
    </source>
</reference>
<dbReference type="InterPro" id="IPR003245">
    <property type="entry name" value="Phytocyanin_dom"/>
</dbReference>
<evidence type="ECO:0000256" key="4">
    <source>
        <dbReference type="SAM" id="Phobius"/>
    </source>
</evidence>
<dbReference type="Gramene" id="PSR96501">
    <property type="protein sequence ID" value="PSR96501"/>
    <property type="gene ID" value="CEY00_Acc26553"/>
</dbReference>
<dbReference type="GO" id="GO:0005886">
    <property type="term" value="C:plasma membrane"/>
    <property type="evidence" value="ECO:0007669"/>
    <property type="project" value="TreeGrafter"/>
</dbReference>
<dbReference type="EMBL" id="NKQK01000023">
    <property type="protein sequence ID" value="PSR96501.1"/>
    <property type="molecule type" value="Genomic_DNA"/>
</dbReference>
<dbReference type="InterPro" id="IPR039391">
    <property type="entry name" value="Phytocyanin-like"/>
</dbReference>
<evidence type="ECO:0000256" key="1">
    <source>
        <dbReference type="ARBA" id="ARBA00023157"/>
    </source>
</evidence>
<keyword evidence="4" id="KW-0472">Membrane</keyword>
<dbReference type="FunFam" id="2.60.40.420:FF:000034">
    <property type="entry name" value="Cupredoxin superfamily protein"/>
    <property type="match status" value="1"/>
</dbReference>
<feature type="signal peptide" evidence="5">
    <location>
        <begin position="1"/>
        <end position="30"/>
    </location>
</feature>
<proteinExistence type="predicted"/>
<keyword evidence="2" id="KW-0325">Glycoprotein</keyword>
<dbReference type="Pfam" id="PF02298">
    <property type="entry name" value="Cu_bind_like"/>
    <property type="match status" value="1"/>
</dbReference>
<keyword evidence="8" id="KW-1185">Reference proteome</keyword>
<dbReference type="SUPFAM" id="SSF49503">
    <property type="entry name" value="Cupredoxins"/>
    <property type="match status" value="1"/>
</dbReference>
<feature type="region of interest" description="Disordered" evidence="3">
    <location>
        <begin position="136"/>
        <end position="190"/>
    </location>
</feature>
<sequence length="247" mass="26838">MGVIVGPMSWSVKVIVAIVIWWMLFRCVSAKTNHSVGGSTGWDLASDLRAWAAATPFYAGDNLVFRYGPSHDLLEVNRSDFAACETINPIKAYRDGETVVPLEEGGTTRYFFCGRSDHCSRGLKLEAQVLLHNATVKNPSSSGGNSRHSPPPPPPPPLRRKANSQHLSPPPPPPRNLDRPSHPPPLTPPAIGGEYCRPCSGAGVSVTKLIGIDDNIEMMISWVHAAGLIFLRCWTFPAVIAFHLLNS</sequence>
<dbReference type="InParanoid" id="A0A2R6PTS2"/>
<evidence type="ECO:0000256" key="5">
    <source>
        <dbReference type="SAM" id="SignalP"/>
    </source>
</evidence>
<feature type="chain" id="PRO_5015362150" evidence="5">
    <location>
        <begin position="31"/>
        <end position="247"/>
    </location>
</feature>